<dbReference type="PANTHER" id="PTHR43840:SF15">
    <property type="entry name" value="MITOCHONDRIAL METAL TRANSPORTER 1-RELATED"/>
    <property type="match status" value="1"/>
</dbReference>
<dbReference type="InterPro" id="IPR050291">
    <property type="entry name" value="CDF_Transporter"/>
</dbReference>
<evidence type="ECO:0000256" key="4">
    <source>
        <dbReference type="ARBA" id="ARBA00022989"/>
    </source>
</evidence>
<gene>
    <name evidence="8" type="ORF">Msub_12437</name>
</gene>
<keyword evidence="2" id="KW-0813">Transport</keyword>
<dbReference type="OrthoDB" id="9799649at2"/>
<feature type="transmembrane region" description="Helical" evidence="6">
    <location>
        <begin position="174"/>
        <end position="192"/>
    </location>
</feature>
<dbReference type="STRING" id="1658765.Msub_12437"/>
<feature type="transmembrane region" description="Helical" evidence="6">
    <location>
        <begin position="86"/>
        <end position="105"/>
    </location>
</feature>
<dbReference type="PANTHER" id="PTHR43840">
    <property type="entry name" value="MITOCHONDRIAL METAL TRANSPORTER 1-RELATED"/>
    <property type="match status" value="1"/>
</dbReference>
<dbReference type="AlphaFoldDB" id="A0A0J7JDN3"/>
<feature type="transmembrane region" description="Helical" evidence="6">
    <location>
        <begin position="20"/>
        <end position="38"/>
    </location>
</feature>
<dbReference type="InterPro" id="IPR058533">
    <property type="entry name" value="Cation_efflux_TM"/>
</dbReference>
<accession>A0A0J7JDN3</accession>
<feature type="transmembrane region" description="Helical" evidence="6">
    <location>
        <begin position="58"/>
        <end position="74"/>
    </location>
</feature>
<keyword evidence="3 6" id="KW-0812">Transmembrane</keyword>
<evidence type="ECO:0000313" key="8">
    <source>
        <dbReference type="EMBL" id="KMQ76227.1"/>
    </source>
</evidence>
<evidence type="ECO:0000259" key="7">
    <source>
        <dbReference type="Pfam" id="PF01545"/>
    </source>
</evidence>
<dbReference type="Pfam" id="PF01545">
    <property type="entry name" value="Cation_efflux"/>
    <property type="match status" value="1"/>
</dbReference>
<sequence length="219" mass="22905">MACSCSAPEPKSPAPGFRRALWIALWVNLAMFVVEGLASLSSGSVSLMADAIDFFGDSANYILSLTVLSMGMLWRGRAAMVKGITMTAFGLVVWARAVWVVQAGITPDPMTMGAVGLLALATNVSVAVMLFRFRDGDSDMRSVWLCSRNDAISNIAVMVAALGVFGTGTAWPDLMVAAIMGTLAITAGVSVIRHARNDIAGAKAGPVELTPEVSSPQGH</sequence>
<evidence type="ECO:0000256" key="6">
    <source>
        <dbReference type="SAM" id="Phobius"/>
    </source>
</evidence>
<dbReference type="RefSeq" id="WP_048496229.1">
    <property type="nucleotide sequence ID" value="NZ_LFBU01000001.1"/>
</dbReference>
<dbReference type="SUPFAM" id="SSF161111">
    <property type="entry name" value="Cation efflux protein transmembrane domain-like"/>
    <property type="match status" value="1"/>
</dbReference>
<feature type="transmembrane region" description="Helical" evidence="6">
    <location>
        <begin position="111"/>
        <end position="131"/>
    </location>
</feature>
<dbReference type="EMBL" id="LFBU01000001">
    <property type="protein sequence ID" value="KMQ76227.1"/>
    <property type="molecule type" value="Genomic_DNA"/>
</dbReference>
<keyword evidence="9" id="KW-1185">Reference proteome</keyword>
<protein>
    <submittedName>
        <fullName evidence="8">Cation efflux family</fullName>
    </submittedName>
</protein>
<keyword evidence="4 6" id="KW-1133">Transmembrane helix</keyword>
<feature type="transmembrane region" description="Helical" evidence="6">
    <location>
        <begin position="151"/>
        <end position="168"/>
    </location>
</feature>
<evidence type="ECO:0000256" key="1">
    <source>
        <dbReference type="ARBA" id="ARBA00004141"/>
    </source>
</evidence>
<dbReference type="GO" id="GO:0008324">
    <property type="term" value="F:monoatomic cation transmembrane transporter activity"/>
    <property type="evidence" value="ECO:0007669"/>
    <property type="project" value="TreeGrafter"/>
</dbReference>
<evidence type="ECO:0000313" key="9">
    <source>
        <dbReference type="Proteomes" id="UP000036102"/>
    </source>
</evidence>
<name>A0A0J7JDN3_9GAMM</name>
<dbReference type="GO" id="GO:0016020">
    <property type="term" value="C:membrane"/>
    <property type="evidence" value="ECO:0007669"/>
    <property type="project" value="UniProtKB-SubCell"/>
</dbReference>
<evidence type="ECO:0000256" key="3">
    <source>
        <dbReference type="ARBA" id="ARBA00022692"/>
    </source>
</evidence>
<feature type="domain" description="Cation efflux protein transmembrane" evidence="7">
    <location>
        <begin position="78"/>
        <end position="196"/>
    </location>
</feature>
<proteinExistence type="predicted"/>
<reference evidence="8 9" key="1">
    <citation type="submission" date="2015-06" db="EMBL/GenBank/DDBJ databases">
        <title>Marinobacter subterrani, a genetically tractable neutrophilic iron-oxidizing strain isolated from the Soudan Iron Mine.</title>
        <authorList>
            <person name="Bonis B.M."/>
            <person name="Gralnick J.A."/>
        </authorList>
    </citation>
    <scope>NUCLEOTIDE SEQUENCE [LARGE SCALE GENOMIC DNA]</scope>
    <source>
        <strain evidence="8 9">JG233</strain>
    </source>
</reference>
<organism evidence="8 9">
    <name type="scientific">Marinobacter subterrani</name>
    <dbReference type="NCBI Taxonomy" id="1658765"/>
    <lineage>
        <taxon>Bacteria</taxon>
        <taxon>Pseudomonadati</taxon>
        <taxon>Pseudomonadota</taxon>
        <taxon>Gammaproteobacteria</taxon>
        <taxon>Pseudomonadales</taxon>
        <taxon>Marinobacteraceae</taxon>
        <taxon>Marinobacter</taxon>
    </lineage>
</organism>
<dbReference type="Proteomes" id="UP000036102">
    <property type="component" value="Unassembled WGS sequence"/>
</dbReference>
<dbReference type="Gene3D" id="1.20.1510.10">
    <property type="entry name" value="Cation efflux protein transmembrane domain"/>
    <property type="match status" value="1"/>
</dbReference>
<dbReference type="PATRIC" id="fig|1658765.3.peg.2457"/>
<comment type="caution">
    <text evidence="8">The sequence shown here is derived from an EMBL/GenBank/DDBJ whole genome shotgun (WGS) entry which is preliminary data.</text>
</comment>
<dbReference type="InterPro" id="IPR027469">
    <property type="entry name" value="Cation_efflux_TMD_sf"/>
</dbReference>
<keyword evidence="5 6" id="KW-0472">Membrane</keyword>
<evidence type="ECO:0000256" key="2">
    <source>
        <dbReference type="ARBA" id="ARBA00022448"/>
    </source>
</evidence>
<comment type="subcellular location">
    <subcellularLocation>
        <location evidence="1">Membrane</location>
        <topology evidence="1">Multi-pass membrane protein</topology>
    </subcellularLocation>
</comment>
<evidence type="ECO:0000256" key="5">
    <source>
        <dbReference type="ARBA" id="ARBA00023136"/>
    </source>
</evidence>